<proteinExistence type="inferred from homology"/>
<dbReference type="GO" id="GO:0032196">
    <property type="term" value="P:transposition"/>
    <property type="evidence" value="ECO:0007669"/>
    <property type="project" value="UniProtKB-KW"/>
</dbReference>
<evidence type="ECO:0000256" key="5">
    <source>
        <dbReference type="SAM" id="MobiDB-lite"/>
    </source>
</evidence>
<evidence type="ECO:0000256" key="1">
    <source>
        <dbReference type="ARBA" id="ARBA00008761"/>
    </source>
</evidence>
<dbReference type="HOGENOM" id="CLU_032903_0_1_3"/>
<dbReference type="eggNOG" id="COG0675">
    <property type="taxonomic scope" value="Bacteria"/>
</dbReference>
<dbReference type="Pfam" id="PF07282">
    <property type="entry name" value="Cas12f1-like_TNB"/>
    <property type="match status" value="1"/>
</dbReference>
<evidence type="ECO:0000259" key="6">
    <source>
        <dbReference type="Pfam" id="PF01385"/>
    </source>
</evidence>
<feature type="compositionally biased region" description="Polar residues" evidence="5">
    <location>
        <begin position="359"/>
        <end position="370"/>
    </location>
</feature>
<keyword evidence="9" id="KW-1185">Reference proteome</keyword>
<dbReference type="Proteomes" id="UP000001203">
    <property type="component" value="Chromosome circular"/>
</dbReference>
<dbReference type="NCBIfam" id="NF040570">
    <property type="entry name" value="guided_TnpB"/>
    <property type="match status" value="1"/>
</dbReference>
<evidence type="ECO:0000256" key="4">
    <source>
        <dbReference type="ARBA" id="ARBA00023172"/>
    </source>
</evidence>
<dbReference type="GO" id="GO:0006310">
    <property type="term" value="P:DNA recombination"/>
    <property type="evidence" value="ECO:0007669"/>
    <property type="project" value="UniProtKB-KW"/>
</dbReference>
<feature type="domain" description="Cas12f1-like TNB" evidence="7">
    <location>
        <begin position="237"/>
        <end position="300"/>
    </location>
</feature>
<dbReference type="AlphaFoldDB" id="B1WZI0"/>
<dbReference type="Pfam" id="PF01385">
    <property type="entry name" value="OrfB_IS605"/>
    <property type="match status" value="1"/>
</dbReference>
<keyword evidence="4" id="KW-0233">DNA recombination</keyword>
<reference evidence="8 9" key="1">
    <citation type="journal article" date="2008" name="Proc. Natl. Acad. Sci. U.S.A.">
        <title>The genome of Cyanothece 51142, a unicellular diazotrophic cyanobacterium important in the marine nitrogen cycle.</title>
        <authorList>
            <person name="Welsh E.A."/>
            <person name="Liberton M."/>
            <person name="Stoeckel J."/>
            <person name="Loh T."/>
            <person name="Elvitigala T."/>
            <person name="Wang C."/>
            <person name="Wollam A."/>
            <person name="Fulton R.S."/>
            <person name="Clifton S.W."/>
            <person name="Jacobs J.M."/>
            <person name="Aurora R."/>
            <person name="Ghosh B.K."/>
            <person name="Sherman L.A."/>
            <person name="Smith R.D."/>
            <person name="Wilson R.K."/>
            <person name="Pakrasi H.B."/>
        </authorList>
    </citation>
    <scope>NUCLEOTIDE SEQUENCE [LARGE SCALE GENOMIC DNA]</scope>
    <source>
        <strain evidence="9">ATCC 51142 / BH68</strain>
    </source>
</reference>
<dbReference type="InterPro" id="IPR001959">
    <property type="entry name" value="Transposase"/>
</dbReference>
<dbReference type="EMBL" id="CP000806">
    <property type="protein sequence ID" value="ACB51132.1"/>
    <property type="molecule type" value="Genomic_DNA"/>
</dbReference>
<evidence type="ECO:0000259" key="7">
    <source>
        <dbReference type="Pfam" id="PF07282"/>
    </source>
</evidence>
<dbReference type="GO" id="GO:0003677">
    <property type="term" value="F:DNA binding"/>
    <property type="evidence" value="ECO:0007669"/>
    <property type="project" value="UniProtKB-KW"/>
</dbReference>
<evidence type="ECO:0000313" key="8">
    <source>
        <dbReference type="EMBL" id="ACB51132.1"/>
    </source>
</evidence>
<evidence type="ECO:0000256" key="3">
    <source>
        <dbReference type="ARBA" id="ARBA00023125"/>
    </source>
</evidence>
<dbReference type="InterPro" id="IPR010095">
    <property type="entry name" value="Cas12f1-like_TNB"/>
</dbReference>
<dbReference type="KEGG" id="cyt:cce_1782"/>
<dbReference type="STRING" id="43989.cce_1782"/>
<keyword evidence="2" id="KW-0815">Transposition</keyword>
<sequence length="370" mass="42639">MSYNRFFQGLSKKPKFKSIRDYSGWTYPGHSGWEALTEGKHGQVRLRDLGITIRMRGQAKQWGTPTTLTIIYKPYLNQWFASFTVNVVIQETLFASDSNLKYQSILAIDLGAETALTAYDGQEFLEIENQRFARHSQAKIKSASKQLRRKRCPNYKKKIKASKRWKKARKKVSRLQRKVTMQRKNWQHQVTTDISRRYDIVVTEKLETKKMTRKAKQGSKRKRQKAGLNKSILDVGFGTLNKMITYKVEAKGGLALFLPTKKIKPSQRCPHCGTLHKDWADLSNRYHVCNHCRFENGRDKSSVMVMYNVAIYQQPGLGIRLEIVDLISSTSKTRKHTGSMKQLGNMKRQKSQQNQKSSGNLETPTSQKLG</sequence>
<organism evidence="8 9">
    <name type="scientific">Crocosphaera subtropica (strain ATCC 51142 / BH68)</name>
    <name type="common">Cyanothece sp. (strain ATCC 51142)</name>
    <dbReference type="NCBI Taxonomy" id="43989"/>
    <lineage>
        <taxon>Bacteria</taxon>
        <taxon>Bacillati</taxon>
        <taxon>Cyanobacteriota</taxon>
        <taxon>Cyanophyceae</taxon>
        <taxon>Oscillatoriophycideae</taxon>
        <taxon>Chroococcales</taxon>
        <taxon>Aphanothecaceae</taxon>
        <taxon>Crocosphaera</taxon>
        <taxon>Crocosphaera subtropica</taxon>
    </lineage>
</organism>
<evidence type="ECO:0000313" key="9">
    <source>
        <dbReference type="Proteomes" id="UP000001203"/>
    </source>
</evidence>
<gene>
    <name evidence="8" type="ordered locus">cce_1782</name>
</gene>
<comment type="similarity">
    <text evidence="1">In the C-terminal section; belongs to the transposase 35 family.</text>
</comment>
<accession>B1WZI0</accession>
<feature type="domain" description="Probable transposase IS891/IS1136/IS1341" evidence="6">
    <location>
        <begin position="102"/>
        <end position="213"/>
    </location>
</feature>
<feature type="region of interest" description="Disordered" evidence="5">
    <location>
        <begin position="333"/>
        <end position="370"/>
    </location>
</feature>
<keyword evidence="3" id="KW-0238">DNA-binding</keyword>
<protein>
    <submittedName>
        <fullName evidence="8">Transposase</fullName>
    </submittedName>
</protein>
<evidence type="ECO:0000256" key="2">
    <source>
        <dbReference type="ARBA" id="ARBA00022578"/>
    </source>
</evidence>
<name>B1WZI0_CROS5</name>